<evidence type="ECO:0000313" key="13">
    <source>
        <dbReference type="Proteomes" id="UP001148018"/>
    </source>
</evidence>
<dbReference type="Pfam" id="PF05609">
    <property type="entry name" value="LAP1_C"/>
    <property type="match status" value="1"/>
</dbReference>
<evidence type="ECO:0000256" key="5">
    <source>
        <dbReference type="ARBA" id="ARBA00022989"/>
    </source>
</evidence>
<dbReference type="AlphaFoldDB" id="A0A9Q0E5W1"/>
<keyword evidence="7" id="KW-0325">Glycoprotein</keyword>
<evidence type="ECO:0000256" key="7">
    <source>
        <dbReference type="ARBA" id="ARBA00023180"/>
    </source>
</evidence>
<evidence type="ECO:0000256" key="9">
    <source>
        <dbReference type="ARBA" id="ARBA00037847"/>
    </source>
</evidence>
<accession>A0A9Q0E5W1</accession>
<proteinExistence type="inferred from homology"/>
<evidence type="ECO:0000256" key="6">
    <source>
        <dbReference type="ARBA" id="ARBA00023136"/>
    </source>
</evidence>
<dbReference type="OrthoDB" id="6258998at2759"/>
<evidence type="ECO:0000256" key="10">
    <source>
        <dbReference type="SAM" id="MobiDB-lite"/>
    </source>
</evidence>
<evidence type="ECO:0000256" key="1">
    <source>
        <dbReference type="ARBA" id="ARBA00004259"/>
    </source>
</evidence>
<evidence type="ECO:0000256" key="2">
    <source>
        <dbReference type="ARBA" id="ARBA00007860"/>
    </source>
</evidence>
<dbReference type="InterPro" id="IPR038599">
    <property type="entry name" value="LAP1C-like_C_sf"/>
</dbReference>
<dbReference type="EMBL" id="JANIIK010000048">
    <property type="protein sequence ID" value="KAJ3599881.1"/>
    <property type="molecule type" value="Genomic_DNA"/>
</dbReference>
<keyword evidence="8" id="KW-0539">Nucleus</keyword>
<keyword evidence="13" id="KW-1185">Reference proteome</keyword>
<dbReference type="InterPro" id="IPR046753">
    <property type="entry name" value="TOIP1/2_C"/>
</dbReference>
<comment type="caution">
    <text evidence="12">The sequence shown here is derived from an EMBL/GenBank/DDBJ whole genome shotgun (WGS) entry which is preliminary data.</text>
</comment>
<keyword evidence="3" id="KW-0597">Phosphoprotein</keyword>
<comment type="similarity">
    <text evidence="2">Belongs to the TOR1AIP family.</text>
</comment>
<dbReference type="PANTHER" id="PTHR18843">
    <property type="entry name" value="TORSIN-1A-INTERACTING PROTEIN"/>
    <property type="match status" value="1"/>
</dbReference>
<evidence type="ECO:0000256" key="8">
    <source>
        <dbReference type="ARBA" id="ARBA00023242"/>
    </source>
</evidence>
<protein>
    <recommendedName>
        <fullName evidence="11">Torsin-1A-interacting protein 1/2 AAA+ activator domain-containing protein</fullName>
    </recommendedName>
</protein>
<reference evidence="12" key="1">
    <citation type="submission" date="2022-07" db="EMBL/GenBank/DDBJ databases">
        <title>Chromosome-level genome of Muraenolepis orangiensis.</title>
        <authorList>
            <person name="Kim J."/>
        </authorList>
    </citation>
    <scope>NUCLEOTIDE SEQUENCE</scope>
    <source>
        <strain evidence="12">KU_S4_2022</strain>
        <tissue evidence="12">Muscle</tissue>
    </source>
</reference>
<dbReference type="Gene3D" id="3.40.50.12190">
    <property type="match status" value="1"/>
</dbReference>
<comment type="subcellular location">
    <subcellularLocation>
        <location evidence="9">Endomembrane system</location>
        <topology evidence="9">Single-pass membrane protein</topology>
    </subcellularLocation>
    <subcellularLocation>
        <location evidence="1">Nucleus envelope</location>
    </subcellularLocation>
</comment>
<dbReference type="GO" id="GO:0016020">
    <property type="term" value="C:membrane"/>
    <property type="evidence" value="ECO:0007669"/>
    <property type="project" value="TreeGrafter"/>
</dbReference>
<evidence type="ECO:0000256" key="4">
    <source>
        <dbReference type="ARBA" id="ARBA00022692"/>
    </source>
</evidence>
<keyword evidence="6" id="KW-0472">Membrane</keyword>
<dbReference type="Proteomes" id="UP001148018">
    <property type="component" value="Unassembled WGS sequence"/>
</dbReference>
<dbReference type="InterPro" id="IPR008662">
    <property type="entry name" value="TOIP1/2"/>
</dbReference>
<name>A0A9Q0E5W1_9TELE</name>
<feature type="compositionally biased region" description="Acidic residues" evidence="10">
    <location>
        <begin position="147"/>
        <end position="157"/>
    </location>
</feature>
<evidence type="ECO:0000256" key="3">
    <source>
        <dbReference type="ARBA" id="ARBA00022553"/>
    </source>
</evidence>
<organism evidence="12 13">
    <name type="scientific">Muraenolepis orangiensis</name>
    <name type="common">Patagonian moray cod</name>
    <dbReference type="NCBI Taxonomy" id="630683"/>
    <lineage>
        <taxon>Eukaryota</taxon>
        <taxon>Metazoa</taxon>
        <taxon>Chordata</taxon>
        <taxon>Craniata</taxon>
        <taxon>Vertebrata</taxon>
        <taxon>Euteleostomi</taxon>
        <taxon>Actinopterygii</taxon>
        <taxon>Neopterygii</taxon>
        <taxon>Teleostei</taxon>
        <taxon>Neoteleostei</taxon>
        <taxon>Acanthomorphata</taxon>
        <taxon>Zeiogadaria</taxon>
        <taxon>Gadariae</taxon>
        <taxon>Gadiformes</taxon>
        <taxon>Muraenolepidoidei</taxon>
        <taxon>Muraenolepididae</taxon>
        <taxon>Muraenolepis</taxon>
    </lineage>
</organism>
<feature type="compositionally biased region" description="Basic and acidic residues" evidence="10">
    <location>
        <begin position="191"/>
        <end position="211"/>
    </location>
</feature>
<feature type="compositionally biased region" description="Basic and acidic residues" evidence="10">
    <location>
        <begin position="21"/>
        <end position="31"/>
    </location>
</feature>
<gene>
    <name evidence="12" type="ORF">NHX12_033835</name>
</gene>
<feature type="domain" description="Torsin-1A-interacting protein 1/2 AAA+ activator" evidence="11">
    <location>
        <begin position="312"/>
        <end position="531"/>
    </location>
</feature>
<dbReference type="PANTHER" id="PTHR18843:SF7">
    <property type="entry name" value="LAMINA-ASSOCIATED POLYPEPTIDE 1B ISOFORM 1-RELATED"/>
    <property type="match status" value="1"/>
</dbReference>
<sequence>MSQSTEMDGHAEKISLSVNKPAEEAEPRSEVPDSGGPIAEGALTYDPAEEEESKAAQEEEKHEQHTPREPAEHTSICSGVPKDSIGESQSTVVDEKPELKTNMPPHTEQSQDMIPEEGSADGDLSHGPAYAKDEQVDGPKVAQEMETKDEEQVMDGEPDLKTNMTPDTEQSQDIPEERSAEGVLSHGPANAKDEQVDVPKVAQEMETKNEEQDNMEPVVVTDDSNSERPYDGATTPRQRPSAQKHKPQSGFDVPEDIGPAVGVIDTKPAGVEVAVNRAGTAYHWGLAAVLVGILAIWASFLQQTPLEQKALRQVDIFLREMNVLKTQFSGQRPELWGRSKIHLEKHLQAVRPTEPVSLILAAGQGAEKTLQCLAKGLATAFSAAHNASVLQINGTATAGQDSDRVKMDIDSQLRAAFGGDDRPAAVIHRLEELPPGSTLIFYRYCDHENAAYKKPFLLFTVLLEQQELVAELRLSAVEELVDEQLQSRFLRPGGPAAFDRMDRDKYGGLWSRISHLILPVARQPEVERDGC</sequence>
<dbReference type="GO" id="GO:0061024">
    <property type="term" value="P:membrane organization"/>
    <property type="evidence" value="ECO:0007669"/>
    <property type="project" value="TreeGrafter"/>
</dbReference>
<keyword evidence="4" id="KW-0812">Transmembrane</keyword>
<feature type="compositionally biased region" description="Basic and acidic residues" evidence="10">
    <location>
        <begin position="53"/>
        <end position="72"/>
    </location>
</feature>
<feature type="compositionally biased region" description="Polar residues" evidence="10">
    <location>
        <begin position="162"/>
        <end position="173"/>
    </location>
</feature>
<keyword evidence="5" id="KW-1133">Transmembrane helix</keyword>
<evidence type="ECO:0000259" key="11">
    <source>
        <dbReference type="Pfam" id="PF05609"/>
    </source>
</evidence>
<dbReference type="GO" id="GO:0001671">
    <property type="term" value="F:ATPase activator activity"/>
    <property type="evidence" value="ECO:0007669"/>
    <property type="project" value="InterPro"/>
</dbReference>
<feature type="region of interest" description="Disordered" evidence="10">
    <location>
        <begin position="1"/>
        <end position="255"/>
    </location>
</feature>
<dbReference type="GO" id="GO:0005635">
    <property type="term" value="C:nuclear envelope"/>
    <property type="evidence" value="ECO:0007669"/>
    <property type="project" value="UniProtKB-SubCell"/>
</dbReference>
<evidence type="ECO:0000313" key="12">
    <source>
        <dbReference type="EMBL" id="KAJ3599881.1"/>
    </source>
</evidence>